<dbReference type="EMBL" id="BMEC01000010">
    <property type="protein sequence ID" value="GGC43493.1"/>
    <property type="molecule type" value="Genomic_DNA"/>
</dbReference>
<dbReference type="Proteomes" id="UP000636010">
    <property type="component" value="Unassembled WGS sequence"/>
</dbReference>
<reference evidence="2" key="1">
    <citation type="journal article" date="2019" name="Int. J. Syst. Evol. Microbiol.">
        <title>The Global Catalogue of Microorganisms (GCM) 10K type strain sequencing project: providing services to taxonomists for standard genome sequencing and annotation.</title>
        <authorList>
            <consortium name="The Broad Institute Genomics Platform"/>
            <consortium name="The Broad Institute Genome Sequencing Center for Infectious Disease"/>
            <person name="Wu L."/>
            <person name="Ma J."/>
        </authorList>
    </citation>
    <scope>NUCLEOTIDE SEQUENCE [LARGE SCALE GENOMIC DNA]</scope>
    <source>
        <strain evidence="2">CGMCC 1.10832</strain>
    </source>
</reference>
<evidence type="ECO:0000313" key="2">
    <source>
        <dbReference type="Proteomes" id="UP000636010"/>
    </source>
</evidence>
<dbReference type="InterPro" id="IPR029060">
    <property type="entry name" value="PIN-like_dom_sf"/>
</dbReference>
<accession>A0ABQ1MR75</accession>
<organism evidence="1 2">
    <name type="scientific">Marivirga lumbricoides</name>
    <dbReference type="NCBI Taxonomy" id="1046115"/>
    <lineage>
        <taxon>Bacteria</taxon>
        <taxon>Pseudomonadati</taxon>
        <taxon>Bacteroidota</taxon>
        <taxon>Cytophagia</taxon>
        <taxon>Cytophagales</taxon>
        <taxon>Marivirgaceae</taxon>
        <taxon>Marivirga</taxon>
    </lineage>
</organism>
<dbReference type="RefSeq" id="WP_188465223.1">
    <property type="nucleotide sequence ID" value="NZ_BAABHU010000010.1"/>
</dbReference>
<dbReference type="Gene3D" id="3.40.50.1010">
    <property type="entry name" value="5'-nuclease"/>
    <property type="match status" value="1"/>
</dbReference>
<evidence type="ECO:0000313" key="1">
    <source>
        <dbReference type="EMBL" id="GGC43493.1"/>
    </source>
</evidence>
<name>A0ABQ1MR75_9BACT</name>
<dbReference type="SUPFAM" id="SSF88723">
    <property type="entry name" value="PIN domain-like"/>
    <property type="match status" value="1"/>
</dbReference>
<gene>
    <name evidence="1" type="ORF">GCM10011506_31360</name>
</gene>
<protein>
    <submittedName>
        <fullName evidence="1">Pilus biogenesis protein</fullName>
    </submittedName>
</protein>
<proteinExistence type="predicted"/>
<keyword evidence="2" id="KW-1185">Reference proteome</keyword>
<sequence>MRSTLIDAGPLLALFDKSDQYHEDALAFIKSIDNPLVTTWPVITEVSHMLSFSTQVQINFLTWIDRGGLQVMEIEPSHMFRLIDLCRKYDDVTMDLADATLIIASEITGIKEIASIDSDFYIYRNVRNQYLHNIFPLGKV</sequence>
<comment type="caution">
    <text evidence="1">The sequence shown here is derived from an EMBL/GenBank/DDBJ whole genome shotgun (WGS) entry which is preliminary data.</text>
</comment>